<sequence>MKSTELCPRLQKSMDIIGRRWTGLIIYQLLQGPQRFGAIEASLPVSGRLLSERLKELEQEGIVLREVFPETPVRIQYSLTDKGRALESVIRDLQVWSEDWITEEECRSESSASPQ</sequence>
<dbReference type="GO" id="GO:0003677">
    <property type="term" value="F:DNA binding"/>
    <property type="evidence" value="ECO:0007669"/>
    <property type="project" value="UniProtKB-KW"/>
</dbReference>
<protein>
    <submittedName>
        <fullName evidence="5">HxlR family transcriptional regulator</fullName>
    </submittedName>
</protein>
<dbReference type="AlphaFoldDB" id="A0A089MJS5"/>
<dbReference type="Gene3D" id="1.10.10.10">
    <property type="entry name" value="Winged helix-like DNA-binding domain superfamily/Winged helix DNA-binding domain"/>
    <property type="match status" value="1"/>
</dbReference>
<gene>
    <name evidence="5" type="ORF">PBOR_07490</name>
</gene>
<dbReference type="HOGENOM" id="CLU_111585_5_3_9"/>
<evidence type="ECO:0000256" key="2">
    <source>
        <dbReference type="ARBA" id="ARBA00023125"/>
    </source>
</evidence>
<dbReference type="OrthoDB" id="9800966at2"/>
<accession>A0A089MJS5</accession>
<dbReference type="Pfam" id="PF01638">
    <property type="entry name" value="HxlR"/>
    <property type="match status" value="1"/>
</dbReference>
<dbReference type="RefSeq" id="WP_042211085.1">
    <property type="nucleotide sequence ID" value="NZ_CP009285.1"/>
</dbReference>
<dbReference type="SUPFAM" id="SSF46785">
    <property type="entry name" value="Winged helix' DNA-binding domain"/>
    <property type="match status" value="1"/>
</dbReference>
<keyword evidence="6" id="KW-1185">Reference proteome</keyword>
<organism evidence="5 6">
    <name type="scientific">Paenibacillus borealis</name>
    <dbReference type="NCBI Taxonomy" id="160799"/>
    <lineage>
        <taxon>Bacteria</taxon>
        <taxon>Bacillati</taxon>
        <taxon>Bacillota</taxon>
        <taxon>Bacilli</taxon>
        <taxon>Bacillales</taxon>
        <taxon>Paenibacillaceae</taxon>
        <taxon>Paenibacillus</taxon>
    </lineage>
</organism>
<dbReference type="Proteomes" id="UP000029518">
    <property type="component" value="Chromosome"/>
</dbReference>
<keyword evidence="1" id="KW-0805">Transcription regulation</keyword>
<reference evidence="5" key="1">
    <citation type="submission" date="2014-08" db="EMBL/GenBank/DDBJ databases">
        <title>Comparative genomics of the Paenibacillus odorifer group.</title>
        <authorList>
            <person name="den Bakker H.C."/>
            <person name="Tsai Y.-C.Y.-C."/>
            <person name="Martin N."/>
            <person name="Korlach J."/>
            <person name="Wiedmann M."/>
        </authorList>
    </citation>
    <scope>NUCLEOTIDE SEQUENCE [LARGE SCALE GENOMIC DNA]</scope>
    <source>
        <strain evidence="5">DSM 13188</strain>
    </source>
</reference>
<evidence type="ECO:0000256" key="1">
    <source>
        <dbReference type="ARBA" id="ARBA00023015"/>
    </source>
</evidence>
<dbReference type="InterPro" id="IPR011991">
    <property type="entry name" value="ArsR-like_HTH"/>
</dbReference>
<evidence type="ECO:0000256" key="3">
    <source>
        <dbReference type="ARBA" id="ARBA00023163"/>
    </source>
</evidence>
<evidence type="ECO:0000313" key="5">
    <source>
        <dbReference type="EMBL" id="AIQ56799.1"/>
    </source>
</evidence>
<proteinExistence type="predicted"/>
<dbReference type="PANTHER" id="PTHR33204:SF1">
    <property type="entry name" value="TRANSCRIPTIONAL REGULATOR, MARR FAMILY"/>
    <property type="match status" value="1"/>
</dbReference>
<dbReference type="PROSITE" id="PS51118">
    <property type="entry name" value="HTH_HXLR"/>
    <property type="match status" value="1"/>
</dbReference>
<dbReference type="EMBL" id="CP009285">
    <property type="protein sequence ID" value="AIQ56799.1"/>
    <property type="molecule type" value="Genomic_DNA"/>
</dbReference>
<dbReference type="InterPro" id="IPR002577">
    <property type="entry name" value="HTH_HxlR"/>
</dbReference>
<dbReference type="InterPro" id="IPR036388">
    <property type="entry name" value="WH-like_DNA-bd_sf"/>
</dbReference>
<name>A0A089MJS5_PAEBO</name>
<evidence type="ECO:0000259" key="4">
    <source>
        <dbReference type="PROSITE" id="PS51118"/>
    </source>
</evidence>
<dbReference type="PANTHER" id="PTHR33204">
    <property type="entry name" value="TRANSCRIPTIONAL REGULATOR, MARR FAMILY"/>
    <property type="match status" value="1"/>
</dbReference>
<keyword evidence="2" id="KW-0238">DNA-binding</keyword>
<keyword evidence="3" id="KW-0804">Transcription</keyword>
<dbReference type="InterPro" id="IPR036390">
    <property type="entry name" value="WH_DNA-bd_sf"/>
</dbReference>
<dbReference type="CDD" id="cd00090">
    <property type="entry name" value="HTH_ARSR"/>
    <property type="match status" value="1"/>
</dbReference>
<evidence type="ECO:0000313" key="6">
    <source>
        <dbReference type="Proteomes" id="UP000029518"/>
    </source>
</evidence>
<feature type="domain" description="HTH hxlR-type" evidence="4">
    <location>
        <begin position="7"/>
        <end position="105"/>
    </location>
</feature>
<dbReference type="KEGG" id="pbd:PBOR_07490"/>